<dbReference type="PROSITE" id="PS51192">
    <property type="entry name" value="HELICASE_ATP_BIND_1"/>
    <property type="match status" value="1"/>
</dbReference>
<feature type="compositionally biased region" description="Low complexity" evidence="9">
    <location>
        <begin position="868"/>
        <end position="881"/>
    </location>
</feature>
<dbReference type="PANTHER" id="PTHR45766">
    <property type="entry name" value="DNA ANNEALING HELICASE AND ENDONUCLEASE ZRANB3 FAMILY MEMBER"/>
    <property type="match status" value="1"/>
</dbReference>
<dbReference type="SMART" id="SM00487">
    <property type="entry name" value="DEXDc"/>
    <property type="match status" value="1"/>
</dbReference>
<feature type="compositionally biased region" description="Polar residues" evidence="9">
    <location>
        <begin position="92"/>
        <end position="116"/>
    </location>
</feature>
<keyword evidence="6" id="KW-0862">Zinc</keyword>
<keyword evidence="4" id="KW-0378">Hydrolase</keyword>
<comment type="caution">
    <text evidence="13">The sequence shown here is derived from an EMBL/GenBank/DDBJ whole genome shotgun (WGS) entry which is preliminary data.</text>
</comment>
<dbReference type="PROSITE" id="PS51194">
    <property type="entry name" value="HELICASE_CTER"/>
    <property type="match status" value="1"/>
</dbReference>
<dbReference type="GO" id="GO:0043596">
    <property type="term" value="C:nuclear replication fork"/>
    <property type="evidence" value="ECO:0007669"/>
    <property type="project" value="TreeGrafter"/>
</dbReference>
<dbReference type="Gene3D" id="3.40.50.10810">
    <property type="entry name" value="Tandem AAA-ATPase domain"/>
    <property type="match status" value="1"/>
</dbReference>
<dbReference type="InterPro" id="IPR014001">
    <property type="entry name" value="Helicase_ATP-bd"/>
</dbReference>
<keyword evidence="7" id="KW-0067">ATP-binding</keyword>
<accession>A0AAW1PIV8</accession>
<proteinExistence type="predicted"/>
<evidence type="ECO:0000256" key="8">
    <source>
        <dbReference type="PROSITE-ProRule" id="PRU01343"/>
    </source>
</evidence>
<dbReference type="InterPro" id="IPR000330">
    <property type="entry name" value="SNF2_N"/>
</dbReference>
<evidence type="ECO:0000256" key="1">
    <source>
        <dbReference type="ARBA" id="ARBA00022723"/>
    </source>
</evidence>
<organism evidence="13 14">
    <name type="scientific">Symbiochloris irregularis</name>
    <dbReference type="NCBI Taxonomy" id="706552"/>
    <lineage>
        <taxon>Eukaryota</taxon>
        <taxon>Viridiplantae</taxon>
        <taxon>Chlorophyta</taxon>
        <taxon>core chlorophytes</taxon>
        <taxon>Trebouxiophyceae</taxon>
        <taxon>Trebouxiales</taxon>
        <taxon>Trebouxiaceae</taxon>
        <taxon>Symbiochloris</taxon>
    </lineage>
</organism>
<feature type="domain" description="Helicase ATP-binding" evidence="10">
    <location>
        <begin position="376"/>
        <end position="546"/>
    </location>
</feature>
<dbReference type="EMBL" id="JALJOQ010000028">
    <property type="protein sequence ID" value="KAK9808009.1"/>
    <property type="molecule type" value="Genomic_DNA"/>
</dbReference>
<dbReference type="GO" id="GO:0031297">
    <property type="term" value="P:replication fork processing"/>
    <property type="evidence" value="ECO:0007669"/>
    <property type="project" value="TreeGrafter"/>
</dbReference>
<evidence type="ECO:0000259" key="11">
    <source>
        <dbReference type="PROSITE" id="PS51194"/>
    </source>
</evidence>
<dbReference type="AlphaFoldDB" id="A0AAW1PIV8"/>
<name>A0AAW1PIV8_9CHLO</name>
<dbReference type="GO" id="GO:0005524">
    <property type="term" value="F:ATP binding"/>
    <property type="evidence" value="ECO:0007669"/>
    <property type="project" value="UniProtKB-KW"/>
</dbReference>
<sequence length="900" mass="97572">MEEAIPKCAGHNLPCSKFQVKKEGPNKGRWFYKCPMAQGQQCKTFKFITPPVDPQVPATPPHNPHGSPIYDSPGGNAGSPSWKSGGVGGNFGSPTGISSNPRTPQRANATPQYQGAQGNGWGSPTGAAANLNSESPWRTTWGRTHDLTGEASQRSPAQRSGPVVTVSTPQGAPPGWRALSFTYRKAMVDEIKATVPSSLRRYWQEDKTWSVAPEAFAEIIGKLQSAPHNAVIQMGVEDGIAVSQASAGMASQPDASTAAGPRVSVQYTGPDEVAISFLDGYHEAGKEAIRSLPYEQRRWDQDNRVWCVVRDALDEALDRLRAAPVHAQISMPPPMVARMLESDEAPYASQTEARISDAIPQDLWQKLFGFQQEGVRFAVKQGGRVMLADDMGLGKTVQATMMAACFSEDWPLLIICPSTLRLGWHDALKTWLPPNVLPPSNQLVVVSSGKEITTKLQPLFPHTAASKKLIAIISYDLVAKLPSTIAAAFQMIICDESHLLKSPTTERTRCIAPLVKKARRAVLLSGTPLKSQPIELHTQLDMLRPGKFGSRDDFGQRYCGGQKVNVAPGVFEYRGKSNLVELSALLKHTVQLRRLKSEVLDQLPPKTRALKLVALNLKDEQDIKALQAQVDAIQRDSSLTDSARAAQKMPLQTRMYVQLGKAKVKDVVERTVKMVDADKKVLVFGHHKDVLDAIEQKLRANKPNAIAPVRIDGSVSPAQRAAAVDKFQNDEGTRVGLMSIMAAGVGLTLTAAEAVIFAELVWTPADLTQAEDRAHRIGQTKGLTIDYFVAEGTMDGGMWRNLQSKLDTVGRTIDGHAHGTATGLDTTARPGQPSQPARDGVAGARRASGVFADMNSEDDDFDDELAEEAVLASLPSQGGTQPTPPTQPLDQPTQAVKHWY</sequence>
<dbReference type="InterPro" id="IPR027417">
    <property type="entry name" value="P-loop_NTPase"/>
</dbReference>
<dbReference type="Gene3D" id="3.40.50.300">
    <property type="entry name" value="P-loop containing nucleotide triphosphate hydrolases"/>
    <property type="match status" value="1"/>
</dbReference>
<dbReference type="CDD" id="cd18793">
    <property type="entry name" value="SF2_C_SNF"/>
    <property type="match status" value="1"/>
</dbReference>
<keyword evidence="1" id="KW-0479">Metal-binding</keyword>
<dbReference type="InterPro" id="IPR001650">
    <property type="entry name" value="Helicase_C-like"/>
</dbReference>
<dbReference type="GO" id="GO:0004386">
    <property type="term" value="F:helicase activity"/>
    <property type="evidence" value="ECO:0007669"/>
    <property type="project" value="UniProtKB-KW"/>
</dbReference>
<dbReference type="SUPFAM" id="SSF52540">
    <property type="entry name" value="P-loop containing nucleoside triphosphate hydrolases"/>
    <property type="match status" value="2"/>
</dbReference>
<dbReference type="SMART" id="SM00490">
    <property type="entry name" value="HELICc"/>
    <property type="match status" value="1"/>
</dbReference>
<dbReference type="GO" id="GO:0016787">
    <property type="term" value="F:hydrolase activity"/>
    <property type="evidence" value="ECO:0007669"/>
    <property type="project" value="UniProtKB-KW"/>
</dbReference>
<gene>
    <name evidence="13" type="ORF">WJX73_003435</name>
</gene>
<feature type="domain" description="GRF-type" evidence="12">
    <location>
        <begin position="8"/>
        <end position="51"/>
    </location>
</feature>
<evidence type="ECO:0000256" key="6">
    <source>
        <dbReference type="ARBA" id="ARBA00022833"/>
    </source>
</evidence>
<dbReference type="Proteomes" id="UP001465755">
    <property type="component" value="Unassembled WGS sequence"/>
</dbReference>
<dbReference type="GO" id="GO:0004520">
    <property type="term" value="F:DNA endonuclease activity"/>
    <property type="evidence" value="ECO:0007669"/>
    <property type="project" value="TreeGrafter"/>
</dbReference>
<protein>
    <submittedName>
        <fullName evidence="13">Uncharacterized protein</fullName>
    </submittedName>
</protein>
<dbReference type="GO" id="GO:0006281">
    <property type="term" value="P:DNA repair"/>
    <property type="evidence" value="ECO:0007669"/>
    <property type="project" value="TreeGrafter"/>
</dbReference>
<evidence type="ECO:0000256" key="2">
    <source>
        <dbReference type="ARBA" id="ARBA00022741"/>
    </source>
</evidence>
<evidence type="ECO:0000256" key="5">
    <source>
        <dbReference type="ARBA" id="ARBA00022806"/>
    </source>
</evidence>
<dbReference type="Pfam" id="PF00271">
    <property type="entry name" value="Helicase_C"/>
    <property type="match status" value="1"/>
</dbReference>
<evidence type="ECO:0000313" key="13">
    <source>
        <dbReference type="EMBL" id="KAK9808009.1"/>
    </source>
</evidence>
<feature type="region of interest" description="Disordered" evidence="9">
    <location>
        <begin position="817"/>
        <end position="900"/>
    </location>
</feature>
<keyword evidence="2" id="KW-0547">Nucleotide-binding</keyword>
<feature type="domain" description="Helicase C-terminal" evidence="11">
    <location>
        <begin position="663"/>
        <end position="817"/>
    </location>
</feature>
<evidence type="ECO:0000313" key="14">
    <source>
        <dbReference type="Proteomes" id="UP001465755"/>
    </source>
</evidence>
<keyword evidence="14" id="KW-1185">Reference proteome</keyword>
<reference evidence="13 14" key="1">
    <citation type="journal article" date="2024" name="Nat. Commun.">
        <title>Phylogenomics reveals the evolutionary origins of lichenization in chlorophyte algae.</title>
        <authorList>
            <person name="Puginier C."/>
            <person name="Libourel C."/>
            <person name="Otte J."/>
            <person name="Skaloud P."/>
            <person name="Haon M."/>
            <person name="Grisel S."/>
            <person name="Petersen M."/>
            <person name="Berrin J.G."/>
            <person name="Delaux P.M."/>
            <person name="Dal Grande F."/>
            <person name="Keller J."/>
        </authorList>
    </citation>
    <scope>NUCLEOTIDE SEQUENCE [LARGE SCALE GENOMIC DNA]</scope>
    <source>
        <strain evidence="13 14">SAG 2036</strain>
    </source>
</reference>
<keyword evidence="5" id="KW-0347">Helicase</keyword>
<keyword evidence="3 8" id="KW-0863">Zinc-finger</keyword>
<evidence type="ECO:0000256" key="7">
    <source>
        <dbReference type="ARBA" id="ARBA00022840"/>
    </source>
</evidence>
<dbReference type="InterPro" id="IPR049730">
    <property type="entry name" value="SNF2/RAD54-like_C"/>
</dbReference>
<dbReference type="Pfam" id="PF00176">
    <property type="entry name" value="SNF2-rel_dom"/>
    <property type="match status" value="1"/>
</dbReference>
<feature type="region of interest" description="Disordered" evidence="9">
    <location>
        <begin position="50"/>
        <end position="171"/>
    </location>
</feature>
<dbReference type="GO" id="GO:0008270">
    <property type="term" value="F:zinc ion binding"/>
    <property type="evidence" value="ECO:0007669"/>
    <property type="project" value="UniProtKB-KW"/>
</dbReference>
<dbReference type="InterPro" id="IPR010666">
    <property type="entry name" value="Znf_GRF"/>
</dbReference>
<evidence type="ECO:0000256" key="4">
    <source>
        <dbReference type="ARBA" id="ARBA00022801"/>
    </source>
</evidence>
<evidence type="ECO:0000259" key="12">
    <source>
        <dbReference type="PROSITE" id="PS51999"/>
    </source>
</evidence>
<dbReference type="PANTHER" id="PTHR45766:SF3">
    <property type="entry name" value="DNA ANNEALING HELICASE AND ENDONUCLEASE ZRANB3"/>
    <property type="match status" value="1"/>
</dbReference>
<evidence type="ECO:0000256" key="9">
    <source>
        <dbReference type="SAM" id="MobiDB-lite"/>
    </source>
</evidence>
<dbReference type="InterPro" id="IPR038718">
    <property type="entry name" value="SNF2-like_sf"/>
</dbReference>
<feature type="compositionally biased region" description="Polar residues" evidence="9">
    <location>
        <begin position="130"/>
        <end position="142"/>
    </location>
</feature>
<evidence type="ECO:0000256" key="3">
    <source>
        <dbReference type="ARBA" id="ARBA00022771"/>
    </source>
</evidence>
<dbReference type="Pfam" id="PF06839">
    <property type="entry name" value="Zn_ribbon_GRF"/>
    <property type="match status" value="1"/>
</dbReference>
<evidence type="ECO:0000259" key="10">
    <source>
        <dbReference type="PROSITE" id="PS51192"/>
    </source>
</evidence>
<dbReference type="CDD" id="cd18010">
    <property type="entry name" value="DEXHc_HARP_SMARCAL1"/>
    <property type="match status" value="1"/>
</dbReference>
<feature type="compositionally biased region" description="Pro residues" evidence="9">
    <location>
        <begin position="51"/>
        <end position="63"/>
    </location>
</feature>
<dbReference type="PROSITE" id="PS51999">
    <property type="entry name" value="ZF_GRF"/>
    <property type="match status" value="1"/>
</dbReference>
<feature type="compositionally biased region" description="Acidic residues" evidence="9">
    <location>
        <begin position="855"/>
        <end position="867"/>
    </location>
</feature>